<evidence type="ECO:0000256" key="2">
    <source>
        <dbReference type="ARBA" id="ARBA00006849"/>
    </source>
</evidence>
<feature type="binding site" evidence="13">
    <location>
        <position position="493"/>
    </location>
    <ligand>
        <name>FAD</name>
        <dbReference type="ChEBI" id="CHEBI:57692"/>
    </ligand>
</feature>
<evidence type="ECO:0000256" key="14">
    <source>
        <dbReference type="PIRSR" id="PIRSR000127-3"/>
    </source>
</evidence>
<dbReference type="GO" id="GO:0016491">
    <property type="term" value="F:oxidoreductase activity"/>
    <property type="evidence" value="ECO:0007669"/>
    <property type="project" value="UniProtKB-KW"/>
</dbReference>
<dbReference type="OrthoDB" id="8300278at2759"/>
<dbReference type="InterPro" id="IPR006058">
    <property type="entry name" value="2Fe2S_fd_BS"/>
</dbReference>
<dbReference type="Pfam" id="PF00111">
    <property type="entry name" value="Fer2"/>
    <property type="match status" value="1"/>
</dbReference>
<dbReference type="InterPro" id="IPR036683">
    <property type="entry name" value="CO_DH_flav_C_dom_sf"/>
</dbReference>
<keyword evidence="5 14" id="KW-0001">2Fe-2S</keyword>
<feature type="binding site" evidence="14">
    <location>
        <position position="118"/>
    </location>
    <ligand>
        <name>[2Fe-2S] cluster</name>
        <dbReference type="ChEBI" id="CHEBI:190135"/>
        <label>1</label>
    </ligand>
</feature>
<feature type="binding site" evidence="14">
    <location>
        <position position="985"/>
    </location>
    <ligand>
        <name>Mo-molybdopterin</name>
        <dbReference type="ChEBI" id="CHEBI:71302"/>
    </ligand>
    <ligandPart>
        <name>Mo</name>
        <dbReference type="ChEBI" id="CHEBI:28685"/>
    </ligandPart>
</feature>
<dbReference type="SUPFAM" id="SSF54665">
    <property type="entry name" value="CO dehydrogenase molybdoprotein N-domain-like"/>
    <property type="match status" value="1"/>
</dbReference>
<keyword evidence="9 14" id="KW-0408">Iron</keyword>
<accession>A0A1B2JCK2</accession>
<comment type="cofactor">
    <cofactor evidence="14">
        <name>[2Fe-2S] cluster</name>
        <dbReference type="ChEBI" id="CHEBI:190135"/>
    </cofactor>
    <text evidence="14">Binds 2 [2Fe-2S] clusters.</text>
</comment>
<dbReference type="InterPro" id="IPR036318">
    <property type="entry name" value="FAD-bd_PCMH-like_sf"/>
</dbReference>
<evidence type="ECO:0000259" key="17">
    <source>
        <dbReference type="PROSITE" id="PS51387"/>
    </source>
</evidence>
<dbReference type="FunFam" id="3.10.20.30:FF:000015">
    <property type="entry name" value="Aldehyde oxidase 1"/>
    <property type="match status" value="1"/>
</dbReference>
<evidence type="ECO:0000256" key="6">
    <source>
        <dbReference type="ARBA" id="ARBA00022723"/>
    </source>
</evidence>
<keyword evidence="10 14" id="KW-0411">Iron-sulfur</keyword>
<dbReference type="Pfam" id="PF02738">
    <property type="entry name" value="MoCoBD_1"/>
    <property type="match status" value="1"/>
</dbReference>
<dbReference type="Pfam" id="PF01799">
    <property type="entry name" value="Fer2_2"/>
    <property type="match status" value="1"/>
</dbReference>
<evidence type="ECO:0000256" key="9">
    <source>
        <dbReference type="ARBA" id="ARBA00023004"/>
    </source>
</evidence>
<dbReference type="InterPro" id="IPR016166">
    <property type="entry name" value="FAD-bd_PCMH"/>
</dbReference>
<dbReference type="Pfam" id="PF00941">
    <property type="entry name" value="FAD_binding_5"/>
    <property type="match status" value="1"/>
</dbReference>
<dbReference type="InterPro" id="IPR046867">
    <property type="entry name" value="AldOxase/xan_DH_MoCoBD2"/>
</dbReference>
<dbReference type="SMART" id="SM01008">
    <property type="entry name" value="Ald_Xan_dh_C"/>
    <property type="match status" value="1"/>
</dbReference>
<feature type="binding site" evidence="14">
    <location>
        <position position="840"/>
    </location>
    <ligand>
        <name>Mo-molybdopterin</name>
        <dbReference type="ChEBI" id="CHEBI:71302"/>
    </ligand>
    <ligandPart>
        <name>Mo</name>
        <dbReference type="ChEBI" id="CHEBI:28685"/>
    </ligandPart>
</feature>
<gene>
    <name evidence="18" type="ORF">ATY40_BA7501985</name>
</gene>
<dbReference type="SUPFAM" id="SSF56003">
    <property type="entry name" value="Molybdenum cofactor-binding domain"/>
    <property type="match status" value="1"/>
</dbReference>
<keyword evidence="19" id="KW-1185">Reference proteome</keyword>
<dbReference type="InterPro" id="IPR002888">
    <property type="entry name" value="2Fe-2S-bd"/>
</dbReference>
<evidence type="ECO:0000259" key="16">
    <source>
        <dbReference type="PROSITE" id="PS51085"/>
    </source>
</evidence>
<evidence type="ECO:0000256" key="5">
    <source>
        <dbReference type="ARBA" id="ARBA00022714"/>
    </source>
</evidence>
<evidence type="ECO:0000256" key="11">
    <source>
        <dbReference type="ARBA" id="ARBA00034078"/>
    </source>
</evidence>
<dbReference type="Proteomes" id="UP000094565">
    <property type="component" value="Chromosome 2"/>
</dbReference>
<keyword evidence="6 14" id="KW-0479">Metal-binding</keyword>
<reference evidence="18 19" key="1">
    <citation type="submission" date="2016-02" db="EMBL/GenBank/DDBJ databases">
        <title>Comparative genomic and transcriptomic foundation for Pichia pastoris.</title>
        <authorList>
            <person name="Love K.R."/>
            <person name="Shah K.A."/>
            <person name="Whittaker C.A."/>
            <person name="Wu J."/>
            <person name="Bartlett M.C."/>
            <person name="Ma D."/>
            <person name="Leeson R.L."/>
            <person name="Priest M."/>
            <person name="Young S.K."/>
            <person name="Love J.C."/>
        </authorList>
    </citation>
    <scope>NUCLEOTIDE SEQUENCE [LARGE SCALE GENOMIC DNA]</scope>
    <source>
        <strain evidence="18 19">ATCC 28485</strain>
    </source>
</reference>
<evidence type="ECO:0000256" key="4">
    <source>
        <dbReference type="ARBA" id="ARBA00022630"/>
    </source>
</evidence>
<dbReference type="PANTHER" id="PTHR45444:SF3">
    <property type="entry name" value="XANTHINE DEHYDROGENASE"/>
    <property type="match status" value="1"/>
</dbReference>
<comment type="cofactor">
    <cofactor evidence="11">
        <name>[2Fe-2S] cluster</name>
        <dbReference type="ChEBI" id="CHEBI:190135"/>
    </cofactor>
</comment>
<dbReference type="PROSITE" id="PS51387">
    <property type="entry name" value="FAD_PCMH"/>
    <property type="match status" value="1"/>
</dbReference>
<dbReference type="SUPFAM" id="SSF55447">
    <property type="entry name" value="CO dehydrogenase flavoprotein C-terminal domain-like"/>
    <property type="match status" value="1"/>
</dbReference>
<feature type="binding site" evidence="14">
    <location>
        <position position="93"/>
    </location>
    <ligand>
        <name>[2Fe-2S] cluster</name>
        <dbReference type="ChEBI" id="CHEBI:190135"/>
        <label>1</label>
    </ligand>
</feature>
<evidence type="ECO:0000256" key="15">
    <source>
        <dbReference type="SAM" id="MobiDB-lite"/>
    </source>
</evidence>
<dbReference type="InterPro" id="IPR002346">
    <property type="entry name" value="Mopterin_DH_FAD-bd"/>
</dbReference>
<feature type="binding site" evidence="14">
    <location>
        <position position="160"/>
    </location>
    <ligand>
        <name>[2Fe-2S] cluster</name>
        <dbReference type="ChEBI" id="CHEBI:190135"/>
        <label>2</label>
    </ligand>
</feature>
<evidence type="ECO:0000256" key="3">
    <source>
        <dbReference type="ARBA" id="ARBA00022505"/>
    </source>
</evidence>
<dbReference type="InterPro" id="IPR036884">
    <property type="entry name" value="2Fe-2S-bd_dom_sf"/>
</dbReference>
<comment type="similarity">
    <text evidence="2">Belongs to the xanthine dehydrogenase family.</text>
</comment>
<feature type="binding site" evidence="13">
    <location>
        <position position="425"/>
    </location>
    <ligand>
        <name>FAD</name>
        <dbReference type="ChEBI" id="CHEBI:57692"/>
    </ligand>
</feature>
<dbReference type="SUPFAM" id="SSF54292">
    <property type="entry name" value="2Fe-2S ferredoxin-like"/>
    <property type="match status" value="1"/>
</dbReference>
<evidence type="ECO:0000256" key="8">
    <source>
        <dbReference type="ARBA" id="ARBA00023002"/>
    </source>
</evidence>
<proteinExistence type="inferred from homology"/>
<feature type="binding site" evidence="14">
    <location>
        <position position="88"/>
    </location>
    <ligand>
        <name>[2Fe-2S] cluster</name>
        <dbReference type="ChEBI" id="CHEBI:190135"/>
        <label>1</label>
    </ligand>
</feature>
<dbReference type="InterPro" id="IPR016169">
    <property type="entry name" value="FAD-bd_PCMH_sub2"/>
</dbReference>
<dbReference type="InterPro" id="IPR016208">
    <property type="entry name" value="Ald_Oxase/xanthine_DH-like"/>
</dbReference>
<dbReference type="InterPro" id="IPR012675">
    <property type="entry name" value="Beta-grasp_dom_sf"/>
</dbReference>
<dbReference type="InterPro" id="IPR001041">
    <property type="entry name" value="2Fe-2S_ferredoxin-type"/>
</dbReference>
<feature type="active site" description="Proton acceptor" evidence="12">
    <location>
        <position position="1340"/>
    </location>
</feature>
<dbReference type="Pfam" id="PF20256">
    <property type="entry name" value="MoCoBD_2"/>
    <property type="match status" value="1"/>
</dbReference>
<dbReference type="GO" id="GO:0051537">
    <property type="term" value="F:2 iron, 2 sulfur cluster binding"/>
    <property type="evidence" value="ECO:0007669"/>
    <property type="project" value="UniProtKB-KW"/>
</dbReference>
<keyword evidence="8" id="KW-0560">Oxidoreductase</keyword>
<organism evidence="18 19">
    <name type="scientific">Komagataella pastoris</name>
    <name type="common">Yeast</name>
    <name type="synonym">Pichia pastoris</name>
    <dbReference type="NCBI Taxonomy" id="4922"/>
    <lineage>
        <taxon>Eukaryota</taxon>
        <taxon>Fungi</taxon>
        <taxon>Dikarya</taxon>
        <taxon>Ascomycota</taxon>
        <taxon>Saccharomycotina</taxon>
        <taxon>Pichiomycetes</taxon>
        <taxon>Pichiales</taxon>
        <taxon>Pichiaceae</taxon>
        <taxon>Komagataella</taxon>
    </lineage>
</organism>
<feature type="domain" description="2Fe-2S ferredoxin-type" evidence="16">
    <location>
        <begin position="49"/>
        <end position="136"/>
    </location>
</feature>
<dbReference type="SUPFAM" id="SSF47741">
    <property type="entry name" value="CO dehydrogenase ISP C-domain like"/>
    <property type="match status" value="1"/>
</dbReference>
<dbReference type="Pfam" id="PF03450">
    <property type="entry name" value="CO_deh_flav_C"/>
    <property type="match status" value="1"/>
</dbReference>
<dbReference type="InterPro" id="IPR037165">
    <property type="entry name" value="AldOxase/xan_DH_Mopterin-bd_sf"/>
</dbReference>
<dbReference type="Gene3D" id="3.90.1170.50">
    <property type="entry name" value="Aldehyde oxidase/xanthine dehydrogenase, a/b hammerhead"/>
    <property type="match status" value="1"/>
</dbReference>
<feature type="binding site" evidence="13">
    <location>
        <position position="953"/>
    </location>
    <ligand>
        <name>substrate</name>
    </ligand>
</feature>
<sequence>MTTTVYGKLTPSSSDSSMDHQKPKLWTMESTPQDITIVHPYLAHIAFSNTLKFYLNGRLMVVKNPNPEGTLLDFIRTQANLTGTKLCCSEGGCGACTVTVAEFDQEKSTIRYQAVNSCIVPLISVDGKHLITVEGIGSTNDPHPVQERMAKFHGSQCGFCTPGIIMSMYALLRSKNGTVSMEEVSEALDGNLCRCTGLIPILDGLNSFAYDSEHYNKIKQYPKDASFVCSKGADCCRNKTNKEGETESNANPDMEIDMTELFSPDGLSLKSYDPARDLAFPQRLQQMPIVPKFYGNEYKVWFKPTTKAQLLQVKAIYPKSKIVAGASEVQVEVKMKAADYKVNIFANDIKELKGWDYQDGYGLTVGGNISLSDLEHVCGKLSKKLGPRGMVYGCINKQLKYFAGRQIRNAGTPAGNIFTASPIADLNPVLVGARSIVTTEKLDTCSDKIAVESFDLSDDFFTGYRQHKLDPESVITKIFIPETKENEFISSFKQSKRKDDDIAIVSACLRVQLDDMGNVVDSTLAYGGMAPMTATSKNTESFIQGKSIFEESFLKGAIEALDKDYPLPYSVPGGMATYRRTLTFSFFFKLWQTMLREFQPSDLDALMKPASSLCDVDSNQEVTRNFPRGTRDLTTPYEEGSIVGKPVPHLAGLKQASGEAVYVDDIPPQHNELFAVNVTSSRPHARILSVNYDEALEVEGVMGYVDINDLPSKHANLYGPLPFGKQPFFADGEVFYAGQTIAVVLARDRERAAEAARKVKVEYEDLPNIISVEDGVEQKSFFPDSRKYEKGDTKAAFEESDYVFEGQVRMGAQEHFYFEPQGCLVVPEEDGEMKVYSSSQNPTETQEYAAHITGVPINRIVARVKRLGGGFGGKELSPVSYSSVCALAAKKFKSPVRMILSRGEDMTTSGQRHPFLMKYKIGVNKDYKFTAVEATLYANAGWSMDLTRGVIDRAVFHSLNCYFIPNVVIEGIPVMTNTVSNTAFRGFGAPQGMFLAESMVTRVSEELRVNPDVIRDVNYFKAGQTTGYKQLIDEDFTVPELVLQNKNEAKFDQLVEEVKEFNSRSKWIKRGISHIPTMFGVSFGVLFLNQGGALIHIYQDGSVLVSHGGVEIGQGLNTKMTMIAAKELGVPLDKCFISETSTQSVPNTSATAASASSDLNGMAVKNACDKLNERLSPVKEKLGSAATWEDIIRTAYLDRISLSATGFYKTPKIGYVFGDPNPRPAFFYYTQGSAISVVEVDTLTGDWSCLSSHIKMDLGRPINHAIDTYQITGAYMQGVGLCTMEQSLWLRNNGRLFTTGPGAYKVPGFRDLPQKFHVSILKDREFKHLDTIWRSKGIGEPPLFLGFSVHFALRDAIATARRSQGIEEGCNGLPFRSPLTTERIRTMMADPILLAAQVAPEGNEWFIEA</sequence>
<feature type="binding site" evidence="13">
    <location>
        <begin position="322"/>
        <end position="329"/>
    </location>
    <ligand>
        <name>FAD</name>
        <dbReference type="ChEBI" id="CHEBI:57692"/>
    </ligand>
</feature>
<name>A0A1B2JCK2_PICPA</name>
<dbReference type="Gene3D" id="3.30.465.10">
    <property type="match status" value="1"/>
</dbReference>
<dbReference type="SUPFAM" id="SSF56176">
    <property type="entry name" value="FAD-binding/transporter-associated domain-like"/>
    <property type="match status" value="1"/>
</dbReference>
<feature type="binding site" evidence="14">
    <location>
        <position position="1153"/>
    </location>
    <ligand>
        <name>Mo-molybdopterin</name>
        <dbReference type="ChEBI" id="CHEBI:71302"/>
    </ligand>
    <ligandPart>
        <name>Mo</name>
        <dbReference type="ChEBI" id="CHEBI:28685"/>
    </ligandPart>
</feature>
<dbReference type="PROSITE" id="PS00197">
    <property type="entry name" value="2FE2S_FER_1"/>
    <property type="match status" value="1"/>
</dbReference>
<feature type="compositionally biased region" description="Polar residues" evidence="15">
    <location>
        <begin position="1"/>
        <end position="16"/>
    </location>
</feature>
<evidence type="ECO:0000256" key="1">
    <source>
        <dbReference type="ARBA" id="ARBA00001974"/>
    </source>
</evidence>
<feature type="binding site" evidence="13">
    <location>
        <position position="402"/>
    </location>
    <ligand>
        <name>FAD</name>
        <dbReference type="ChEBI" id="CHEBI:57692"/>
    </ligand>
</feature>
<dbReference type="SMART" id="SM01092">
    <property type="entry name" value="CO_deh_flav_C"/>
    <property type="match status" value="1"/>
</dbReference>
<feature type="binding site" evidence="14">
    <location>
        <position position="871"/>
    </location>
    <ligand>
        <name>Mo-molybdopterin</name>
        <dbReference type="ChEBI" id="CHEBI:71302"/>
    </ligand>
    <ligandPart>
        <name>Mo</name>
        <dbReference type="ChEBI" id="CHEBI:28685"/>
    </ligandPart>
</feature>
<evidence type="ECO:0000256" key="13">
    <source>
        <dbReference type="PIRSR" id="PIRSR000127-2"/>
    </source>
</evidence>
<evidence type="ECO:0000256" key="12">
    <source>
        <dbReference type="PIRSR" id="PIRSR000127-1"/>
    </source>
</evidence>
<feature type="binding site" evidence="13">
    <location>
        <position position="987"/>
    </location>
    <ligand>
        <name>substrate</name>
    </ligand>
</feature>
<dbReference type="FunFam" id="3.30.365.10:FF:000002">
    <property type="entry name" value="Xanthine dehydrogenase oxidase"/>
    <property type="match status" value="1"/>
</dbReference>
<evidence type="ECO:0000313" key="18">
    <source>
        <dbReference type="EMBL" id="ANZ75749.1"/>
    </source>
</evidence>
<dbReference type="Gene3D" id="3.30.390.50">
    <property type="entry name" value="CO dehydrogenase flavoprotein, C-terminal domain"/>
    <property type="match status" value="1"/>
</dbReference>
<feature type="binding site" evidence="14">
    <location>
        <position position="195"/>
    </location>
    <ligand>
        <name>[2Fe-2S] cluster</name>
        <dbReference type="ChEBI" id="CHEBI:190135"/>
        <label>2</label>
    </ligand>
</feature>
<feature type="binding site" evidence="14">
    <location>
        <position position="193"/>
    </location>
    <ligand>
        <name>[2Fe-2S] cluster</name>
        <dbReference type="ChEBI" id="CHEBI:190135"/>
        <label>2</label>
    </ligand>
</feature>
<feature type="domain" description="FAD-binding PCMH-type" evidence="17">
    <location>
        <begin position="294"/>
        <end position="485"/>
    </location>
</feature>
<dbReference type="InterPro" id="IPR005107">
    <property type="entry name" value="CO_DH_flav_C"/>
</dbReference>
<feature type="binding site" evidence="13">
    <location>
        <position position="875"/>
    </location>
    <ligand>
        <name>substrate</name>
    </ligand>
</feature>
<dbReference type="GO" id="GO:0071949">
    <property type="term" value="F:FAD binding"/>
    <property type="evidence" value="ECO:0007669"/>
    <property type="project" value="InterPro"/>
</dbReference>
<dbReference type="Gene3D" id="3.30.43.10">
    <property type="entry name" value="Uridine Diphospho-n-acetylenolpyruvylglucosamine Reductase, domain 2"/>
    <property type="match status" value="1"/>
</dbReference>
<dbReference type="PROSITE" id="PS51085">
    <property type="entry name" value="2FE2S_FER_2"/>
    <property type="match status" value="1"/>
</dbReference>
<dbReference type="InterPro" id="IPR036856">
    <property type="entry name" value="Ald_Oxase/Xan_DH_a/b_sf"/>
</dbReference>
<keyword evidence="3 14" id="KW-0500">Molybdenum</keyword>
<dbReference type="FunFam" id="3.30.365.10:FF:000001">
    <property type="entry name" value="Xanthine dehydrogenase oxidase"/>
    <property type="match status" value="1"/>
</dbReference>
<dbReference type="PANTHER" id="PTHR45444">
    <property type="entry name" value="XANTHINE DEHYDROGENASE"/>
    <property type="match status" value="1"/>
</dbReference>
<feature type="region of interest" description="Disordered" evidence="15">
    <location>
        <begin position="1"/>
        <end position="23"/>
    </location>
</feature>
<comment type="cofactor">
    <cofactor evidence="1 13">
        <name>FAD</name>
        <dbReference type="ChEBI" id="CHEBI:57692"/>
    </cofactor>
</comment>
<keyword evidence="7 13" id="KW-0274">FAD</keyword>
<evidence type="ECO:0000256" key="7">
    <source>
        <dbReference type="ARBA" id="ARBA00022827"/>
    </source>
</evidence>
<dbReference type="GO" id="GO:0005506">
    <property type="term" value="F:iron ion binding"/>
    <property type="evidence" value="ECO:0007669"/>
    <property type="project" value="InterPro"/>
</dbReference>
<evidence type="ECO:0000313" key="19">
    <source>
        <dbReference type="Proteomes" id="UP000094565"/>
    </source>
</evidence>
<dbReference type="Pfam" id="PF01315">
    <property type="entry name" value="Ald_Xan_dh_C"/>
    <property type="match status" value="1"/>
</dbReference>
<comment type="cofactor">
    <cofactor evidence="14">
        <name>Mo-molybdopterin</name>
        <dbReference type="ChEBI" id="CHEBI:71302"/>
    </cofactor>
    <text evidence="14">Binds 1 Mo-molybdopterin (Mo-MPT) cofactor per subunit.</text>
</comment>
<dbReference type="InterPro" id="IPR008274">
    <property type="entry name" value="AldOxase/xan_DH_MoCoBD1"/>
</dbReference>
<dbReference type="Gene3D" id="1.10.150.120">
    <property type="entry name" value="[2Fe-2S]-binding domain"/>
    <property type="match status" value="1"/>
</dbReference>
<evidence type="ECO:0000256" key="10">
    <source>
        <dbReference type="ARBA" id="ARBA00023014"/>
    </source>
</evidence>
<dbReference type="CDD" id="cd00207">
    <property type="entry name" value="fer2"/>
    <property type="match status" value="1"/>
</dbReference>
<dbReference type="Gene3D" id="3.30.365.10">
    <property type="entry name" value="Aldehyde oxidase/xanthine dehydrogenase, molybdopterin binding domain"/>
    <property type="match status" value="4"/>
</dbReference>
<dbReference type="InterPro" id="IPR000674">
    <property type="entry name" value="Ald_Oxase/Xan_DH_a/b"/>
</dbReference>
<dbReference type="PIRSF" id="PIRSF000127">
    <property type="entry name" value="Xanthine_DH"/>
    <property type="match status" value="1"/>
</dbReference>
<dbReference type="EMBL" id="CP014585">
    <property type="protein sequence ID" value="ANZ75749.1"/>
    <property type="molecule type" value="Genomic_DNA"/>
</dbReference>
<keyword evidence="4" id="KW-0285">Flavoprotein</keyword>
<feature type="binding site" evidence="14">
    <location>
        <position position="96"/>
    </location>
    <ligand>
        <name>[2Fe-2S] cluster</name>
        <dbReference type="ChEBI" id="CHEBI:190135"/>
        <label>1</label>
    </ligand>
</feature>
<dbReference type="InterPro" id="IPR036010">
    <property type="entry name" value="2Fe-2S_ferredoxin-like_sf"/>
</dbReference>
<dbReference type="Gene3D" id="3.10.20.30">
    <property type="match status" value="1"/>
</dbReference>
<feature type="binding site" evidence="14">
    <location>
        <position position="157"/>
    </location>
    <ligand>
        <name>[2Fe-2S] cluster</name>
        <dbReference type="ChEBI" id="CHEBI:190135"/>
        <label>2</label>
    </ligand>
</feature>
<protein>
    <submittedName>
        <fullName evidence="18">BA75_01985T0</fullName>
    </submittedName>
</protein>
<dbReference type="InterPro" id="IPR016167">
    <property type="entry name" value="FAD-bd_PCMH_sub1"/>
</dbReference>